<feature type="domain" description="Thioredoxin" evidence="1">
    <location>
        <begin position="14"/>
        <end position="88"/>
    </location>
</feature>
<organism evidence="2 3">
    <name type="scientific">Paenibacillus soyae</name>
    <dbReference type="NCBI Taxonomy" id="2969249"/>
    <lineage>
        <taxon>Bacteria</taxon>
        <taxon>Bacillati</taxon>
        <taxon>Bacillota</taxon>
        <taxon>Bacilli</taxon>
        <taxon>Bacillales</taxon>
        <taxon>Paenibacillaceae</taxon>
        <taxon>Paenibacillus</taxon>
    </lineage>
</organism>
<name>A0A9X2S8D9_9BACL</name>
<dbReference type="CDD" id="cd02947">
    <property type="entry name" value="TRX_family"/>
    <property type="match status" value="1"/>
</dbReference>
<gene>
    <name evidence="2" type="ORF">NQZ67_10160</name>
</gene>
<sequence length="123" mass="15031">MKKLIELTSMEMIEKFLENHEMAFIYISRPECSVCHALLPKLRELLEDYPRIHLGHIHANQVEEVAEKFLIFTVPIMLLIIDRKEYIREDRFVRLDRLQERLDQIYEIYDPHDSRQTERHHEM</sequence>
<dbReference type="InterPro" id="IPR036249">
    <property type="entry name" value="Thioredoxin-like_sf"/>
</dbReference>
<dbReference type="RefSeq" id="WP_257445131.1">
    <property type="nucleotide sequence ID" value="NZ_JANIPJ010000006.1"/>
</dbReference>
<dbReference type="Gene3D" id="3.40.30.10">
    <property type="entry name" value="Glutaredoxin"/>
    <property type="match status" value="1"/>
</dbReference>
<dbReference type="AlphaFoldDB" id="A0A9X2S8D9"/>
<comment type="caution">
    <text evidence="2">The sequence shown here is derived from an EMBL/GenBank/DDBJ whole genome shotgun (WGS) entry which is preliminary data.</text>
</comment>
<accession>A0A9X2S8D9</accession>
<protein>
    <submittedName>
        <fullName evidence="2">Thioredoxin family protein</fullName>
    </submittedName>
</protein>
<dbReference type="SUPFAM" id="SSF52833">
    <property type="entry name" value="Thioredoxin-like"/>
    <property type="match status" value="1"/>
</dbReference>
<evidence type="ECO:0000313" key="3">
    <source>
        <dbReference type="Proteomes" id="UP001141950"/>
    </source>
</evidence>
<dbReference type="EMBL" id="JANIPJ010000006">
    <property type="protein sequence ID" value="MCR2804244.1"/>
    <property type="molecule type" value="Genomic_DNA"/>
</dbReference>
<proteinExistence type="predicted"/>
<evidence type="ECO:0000313" key="2">
    <source>
        <dbReference type="EMBL" id="MCR2804244.1"/>
    </source>
</evidence>
<evidence type="ECO:0000259" key="1">
    <source>
        <dbReference type="Pfam" id="PF00085"/>
    </source>
</evidence>
<dbReference type="Pfam" id="PF00085">
    <property type="entry name" value="Thioredoxin"/>
    <property type="match status" value="1"/>
</dbReference>
<reference evidence="2" key="1">
    <citation type="submission" date="2022-08" db="EMBL/GenBank/DDBJ databases">
        <title>The genomic sequence of strain Paenibacillus sp. SCIV0701.</title>
        <authorList>
            <person name="Zhao H."/>
        </authorList>
    </citation>
    <scope>NUCLEOTIDE SEQUENCE</scope>
    <source>
        <strain evidence="2">SCIV0701</strain>
    </source>
</reference>
<keyword evidence="3" id="KW-1185">Reference proteome</keyword>
<dbReference type="InterPro" id="IPR013766">
    <property type="entry name" value="Thioredoxin_domain"/>
</dbReference>
<dbReference type="Proteomes" id="UP001141950">
    <property type="component" value="Unassembled WGS sequence"/>
</dbReference>